<dbReference type="STRING" id="395965.Msil_1388"/>
<evidence type="ECO:0000256" key="2">
    <source>
        <dbReference type="SAM" id="SignalP"/>
    </source>
</evidence>
<keyword evidence="2" id="KW-0732">Signal</keyword>
<dbReference type="Proteomes" id="UP000002257">
    <property type="component" value="Chromosome"/>
</dbReference>
<dbReference type="KEGG" id="msl:Msil_1388"/>
<sequence length="209" mass="22303">MKMRLPLLTAAALVCGLAVSAHSFAQDMPHGGPPAPPSAGADKPEKHGPPHPRFSAADREAFFDARLAALHVGLKLTPDQEKLWPPVEAALKSGAKAASDRFEKAHSEPPPTNAIAWLRKMSEEDLAKGESLKSLADAAAPLYQSLSDDQKRRLPFLLHGVRPHGFGPWGGHGGPMMTHDDHAGGGMMDRDHGDHDHPGDHDGDDNGDE</sequence>
<dbReference type="GO" id="GO:0042597">
    <property type="term" value="C:periplasmic space"/>
    <property type="evidence" value="ECO:0007669"/>
    <property type="project" value="InterPro"/>
</dbReference>
<dbReference type="RefSeq" id="WP_012590423.1">
    <property type="nucleotide sequence ID" value="NC_011666.1"/>
</dbReference>
<gene>
    <name evidence="3" type="ordered locus">Msil_1388</name>
</gene>
<feature type="chain" id="PRO_5002868583" description="LTXXQ motif family protein" evidence="2">
    <location>
        <begin position="26"/>
        <end position="209"/>
    </location>
</feature>
<evidence type="ECO:0000313" key="3">
    <source>
        <dbReference type="EMBL" id="ACK50353.1"/>
    </source>
</evidence>
<dbReference type="AlphaFoldDB" id="B8ESL8"/>
<feature type="region of interest" description="Disordered" evidence="1">
    <location>
        <begin position="169"/>
        <end position="209"/>
    </location>
</feature>
<feature type="compositionally biased region" description="Basic and acidic residues" evidence="1">
    <location>
        <begin position="178"/>
        <end position="201"/>
    </location>
</feature>
<organism evidence="3 4">
    <name type="scientific">Methylocella silvestris (strain DSM 15510 / CIP 108128 / LMG 27833 / NCIMB 13906 / BL2)</name>
    <dbReference type="NCBI Taxonomy" id="395965"/>
    <lineage>
        <taxon>Bacteria</taxon>
        <taxon>Pseudomonadati</taxon>
        <taxon>Pseudomonadota</taxon>
        <taxon>Alphaproteobacteria</taxon>
        <taxon>Hyphomicrobiales</taxon>
        <taxon>Beijerinckiaceae</taxon>
        <taxon>Methylocella</taxon>
    </lineage>
</organism>
<accession>B8ESL8</accession>
<dbReference type="HOGENOM" id="CLU_105365_1_0_5"/>
<keyword evidence="4" id="KW-1185">Reference proteome</keyword>
<name>B8ESL8_METSB</name>
<evidence type="ECO:0008006" key="5">
    <source>
        <dbReference type="Google" id="ProtNLM"/>
    </source>
</evidence>
<proteinExistence type="predicted"/>
<dbReference type="EMBL" id="CP001280">
    <property type="protein sequence ID" value="ACK50353.1"/>
    <property type="molecule type" value="Genomic_DNA"/>
</dbReference>
<reference evidence="3 4" key="1">
    <citation type="journal article" date="2010" name="J. Bacteriol.">
        <title>Complete genome sequence of the aerobic facultative methanotroph Methylocella silvestris BL2.</title>
        <authorList>
            <person name="Chen Y."/>
            <person name="Crombie A."/>
            <person name="Rahman M.T."/>
            <person name="Dedysh S.N."/>
            <person name="Liesack W."/>
            <person name="Stott M.B."/>
            <person name="Alam M."/>
            <person name="Theisen A.R."/>
            <person name="Murrell J.C."/>
            <person name="Dunfield P.F."/>
        </authorList>
    </citation>
    <scope>NUCLEOTIDE SEQUENCE [LARGE SCALE GENOMIC DNA]</scope>
    <source>
        <strain evidence="4">DSM 15510 / CIP 108128 / LMG 27833 / NCIMB 13906 / BL2</strain>
    </source>
</reference>
<dbReference type="InterPro" id="IPR012899">
    <property type="entry name" value="LTXXQ"/>
</dbReference>
<dbReference type="OrthoDB" id="8451554at2"/>
<feature type="signal peptide" evidence="2">
    <location>
        <begin position="1"/>
        <end position="25"/>
    </location>
</feature>
<protein>
    <recommendedName>
        <fullName evidence="5">LTXXQ motif family protein</fullName>
    </recommendedName>
</protein>
<evidence type="ECO:0000256" key="1">
    <source>
        <dbReference type="SAM" id="MobiDB-lite"/>
    </source>
</evidence>
<dbReference type="Pfam" id="PF07813">
    <property type="entry name" value="LTXXQ"/>
    <property type="match status" value="1"/>
</dbReference>
<evidence type="ECO:0000313" key="4">
    <source>
        <dbReference type="Proteomes" id="UP000002257"/>
    </source>
</evidence>
<feature type="region of interest" description="Disordered" evidence="1">
    <location>
        <begin position="27"/>
        <end position="55"/>
    </location>
</feature>
<dbReference type="eggNOG" id="ENOG50334FE">
    <property type="taxonomic scope" value="Bacteria"/>
</dbReference>